<feature type="compositionally biased region" description="Low complexity" evidence="1">
    <location>
        <begin position="294"/>
        <end position="317"/>
    </location>
</feature>
<feature type="region of interest" description="Disordered" evidence="1">
    <location>
        <begin position="500"/>
        <end position="542"/>
    </location>
</feature>
<proteinExistence type="predicted"/>
<dbReference type="Proteomes" id="UP000824120">
    <property type="component" value="Chromosome 8"/>
</dbReference>
<evidence type="ECO:0000256" key="1">
    <source>
        <dbReference type="SAM" id="MobiDB-lite"/>
    </source>
</evidence>
<feature type="compositionally biased region" description="Basic and acidic residues" evidence="1">
    <location>
        <begin position="393"/>
        <end position="417"/>
    </location>
</feature>
<protein>
    <submittedName>
        <fullName evidence="2">Uncharacterized protein</fullName>
    </submittedName>
</protein>
<feature type="compositionally biased region" description="Low complexity" evidence="1">
    <location>
        <begin position="510"/>
        <end position="520"/>
    </location>
</feature>
<comment type="caution">
    <text evidence="2">The sequence shown here is derived from an EMBL/GenBank/DDBJ whole genome shotgun (WGS) entry which is preliminary data.</text>
</comment>
<dbReference type="AlphaFoldDB" id="A0A9J5XRI8"/>
<reference evidence="2 3" key="1">
    <citation type="submission" date="2020-09" db="EMBL/GenBank/DDBJ databases">
        <title>De no assembly of potato wild relative species, Solanum commersonii.</title>
        <authorList>
            <person name="Cho K."/>
        </authorList>
    </citation>
    <scope>NUCLEOTIDE SEQUENCE [LARGE SCALE GENOMIC DNA]</scope>
    <source>
        <strain evidence="2">LZ3.2</strain>
        <tissue evidence="2">Leaf</tissue>
    </source>
</reference>
<dbReference type="OrthoDB" id="1305902at2759"/>
<feature type="region of interest" description="Disordered" evidence="1">
    <location>
        <begin position="267"/>
        <end position="317"/>
    </location>
</feature>
<sequence>MTQSSSKEVIEYNPELEKTLRLLKKELASKVSQQPQGFNTMGDINIGNRGLNDPANPYNPNHRLGIEDDAENPGVVNRRIHHLPVEVEDQMDQNNGRAGRLLRDYAKPNYNGMQSSVRCPPVAANNFEIKHSVLQAIQNNCVFRGKRNEDPTMGGPIMKKTAEEAIEILDELKENANQWVVENSERKKSTGVHQVDTYTTLQAQIASIAKDVKQLTLAQAQMTQSIICDFCAGGHPTHECQQVPLAEEEVSVVENYNRGNNFNAMGQKHPGFSWSAPNGSLNAWQQNNARGQGQAPQGYQNYQRQQYQPQQGQQGNQSNLEEMFKSFITKVDEKFENQSASIRNLEKQVGQIANQISERTPGTLPSDTVRNPKDLKAVTLRSGKMLSENCQSPKEKSRESQVEKKESHEIKKGKDKLEVARRRAIPLSSVTVAPQQTRSPAARETGPKQRAWVSAASLSRSSVGRFFNHVISARASHQCLMIQHVIKMILNLMENQRKRKKLGVVPSKRGSSSTQKGSNSSKEKEPPPLKSFDATKFVSWDA</sequence>
<evidence type="ECO:0000313" key="2">
    <source>
        <dbReference type="EMBL" id="KAG5590817.1"/>
    </source>
</evidence>
<evidence type="ECO:0000313" key="3">
    <source>
        <dbReference type="Proteomes" id="UP000824120"/>
    </source>
</evidence>
<feature type="region of interest" description="Disordered" evidence="1">
    <location>
        <begin position="380"/>
        <end position="417"/>
    </location>
</feature>
<feature type="compositionally biased region" description="Polar residues" evidence="1">
    <location>
        <begin position="275"/>
        <end position="291"/>
    </location>
</feature>
<feature type="compositionally biased region" description="Polar residues" evidence="1">
    <location>
        <begin position="356"/>
        <end position="369"/>
    </location>
</feature>
<feature type="region of interest" description="Disordered" evidence="1">
    <location>
        <begin position="356"/>
        <end position="375"/>
    </location>
</feature>
<dbReference type="EMBL" id="JACXVP010000008">
    <property type="protein sequence ID" value="KAG5590817.1"/>
    <property type="molecule type" value="Genomic_DNA"/>
</dbReference>
<gene>
    <name evidence="2" type="ORF">H5410_041331</name>
</gene>
<organism evidence="2 3">
    <name type="scientific">Solanum commersonii</name>
    <name type="common">Commerson's wild potato</name>
    <name type="synonym">Commerson's nightshade</name>
    <dbReference type="NCBI Taxonomy" id="4109"/>
    <lineage>
        <taxon>Eukaryota</taxon>
        <taxon>Viridiplantae</taxon>
        <taxon>Streptophyta</taxon>
        <taxon>Embryophyta</taxon>
        <taxon>Tracheophyta</taxon>
        <taxon>Spermatophyta</taxon>
        <taxon>Magnoliopsida</taxon>
        <taxon>eudicotyledons</taxon>
        <taxon>Gunneridae</taxon>
        <taxon>Pentapetalae</taxon>
        <taxon>asterids</taxon>
        <taxon>lamiids</taxon>
        <taxon>Solanales</taxon>
        <taxon>Solanaceae</taxon>
        <taxon>Solanoideae</taxon>
        <taxon>Solaneae</taxon>
        <taxon>Solanum</taxon>
    </lineage>
</organism>
<keyword evidence="3" id="KW-1185">Reference proteome</keyword>
<name>A0A9J5XRI8_SOLCO</name>
<accession>A0A9J5XRI8</accession>